<keyword evidence="1" id="KW-1133">Transmembrane helix</keyword>
<dbReference type="Proteomes" id="UP000073601">
    <property type="component" value="Unassembled WGS sequence"/>
</dbReference>
<evidence type="ECO:0000313" key="2">
    <source>
        <dbReference type="EMBL" id="CZF85377.1"/>
    </source>
</evidence>
<keyword evidence="1" id="KW-0812">Transmembrane</keyword>
<name>A0A128FEZ7_9GAMM</name>
<protein>
    <submittedName>
        <fullName evidence="2">Uncharacterized protein</fullName>
    </submittedName>
</protein>
<evidence type="ECO:0000256" key="1">
    <source>
        <dbReference type="SAM" id="Phobius"/>
    </source>
</evidence>
<feature type="transmembrane region" description="Helical" evidence="1">
    <location>
        <begin position="12"/>
        <end position="31"/>
    </location>
</feature>
<dbReference type="AlphaFoldDB" id="A0A128FEZ7"/>
<organism evidence="2 3">
    <name type="scientific">Grimontia marina</name>
    <dbReference type="NCBI Taxonomy" id="646534"/>
    <lineage>
        <taxon>Bacteria</taxon>
        <taxon>Pseudomonadati</taxon>
        <taxon>Pseudomonadota</taxon>
        <taxon>Gammaproteobacteria</taxon>
        <taxon>Vibrionales</taxon>
        <taxon>Vibrionaceae</taxon>
        <taxon>Grimontia</taxon>
    </lineage>
</organism>
<gene>
    <name evidence="2" type="ORF">GMA8713_03504</name>
</gene>
<keyword evidence="3" id="KW-1185">Reference proteome</keyword>
<accession>A0A128FEZ7</accession>
<keyword evidence="1" id="KW-0472">Membrane</keyword>
<evidence type="ECO:0000313" key="3">
    <source>
        <dbReference type="Proteomes" id="UP000073601"/>
    </source>
</evidence>
<reference evidence="3" key="1">
    <citation type="submission" date="2016-02" db="EMBL/GenBank/DDBJ databases">
        <authorList>
            <person name="Rodrigo-Torres Lidia"/>
            <person name="Arahal R.David."/>
        </authorList>
    </citation>
    <scope>NUCLEOTIDE SEQUENCE [LARGE SCALE GENOMIC DNA]</scope>
    <source>
        <strain evidence="3">CECT 8713</strain>
    </source>
</reference>
<dbReference type="EMBL" id="FIZY01000037">
    <property type="protein sequence ID" value="CZF85377.1"/>
    <property type="molecule type" value="Genomic_DNA"/>
</dbReference>
<proteinExistence type="predicted"/>
<sequence>MLNMFSKNEVIVIAAVVVVFLYLPILLEFLAR</sequence>